<name>A0A7T8KIS9_CALRO</name>
<keyword evidence="3" id="KW-1185">Reference proteome</keyword>
<evidence type="ECO:0000313" key="3">
    <source>
        <dbReference type="Proteomes" id="UP000595437"/>
    </source>
</evidence>
<protein>
    <submittedName>
        <fullName evidence="2">Uncharacterized protein</fullName>
    </submittedName>
</protein>
<dbReference type="Proteomes" id="UP000595437">
    <property type="component" value="Chromosome 1"/>
</dbReference>
<dbReference type="EMBL" id="CP045890">
    <property type="protein sequence ID" value="QQP56697.1"/>
    <property type="molecule type" value="Genomic_DNA"/>
</dbReference>
<proteinExistence type="predicted"/>
<feature type="compositionally biased region" description="Basic and acidic residues" evidence="1">
    <location>
        <begin position="156"/>
        <end position="173"/>
    </location>
</feature>
<evidence type="ECO:0000256" key="1">
    <source>
        <dbReference type="SAM" id="MobiDB-lite"/>
    </source>
</evidence>
<organism evidence="2 3">
    <name type="scientific">Caligus rogercresseyi</name>
    <name type="common">Sea louse</name>
    <dbReference type="NCBI Taxonomy" id="217165"/>
    <lineage>
        <taxon>Eukaryota</taxon>
        <taxon>Metazoa</taxon>
        <taxon>Ecdysozoa</taxon>
        <taxon>Arthropoda</taxon>
        <taxon>Crustacea</taxon>
        <taxon>Multicrustacea</taxon>
        <taxon>Hexanauplia</taxon>
        <taxon>Copepoda</taxon>
        <taxon>Siphonostomatoida</taxon>
        <taxon>Caligidae</taxon>
        <taxon>Caligus</taxon>
    </lineage>
</organism>
<sequence length="173" mass="18925">MLKIDEVEVSLIVNKPTISVAVISEVILDQFNSLSSDSLEDIRLSPDYKDVVKFMLEAFWTNTPNTPDRTKLSPAAEAASTAASLIDPASSLIRTSVLNSPIGSRSPDASSIRRLSIANEALKEMKEALMTPSKLVEIPRLSPTSPTLLDYGTPLEDLHEEPGDSENKEKTWD</sequence>
<dbReference type="AlphaFoldDB" id="A0A7T8KIS9"/>
<feature type="region of interest" description="Disordered" evidence="1">
    <location>
        <begin position="141"/>
        <end position="173"/>
    </location>
</feature>
<evidence type="ECO:0000313" key="2">
    <source>
        <dbReference type="EMBL" id="QQP56697.1"/>
    </source>
</evidence>
<gene>
    <name evidence="2" type="ORF">FKW44_001449</name>
</gene>
<accession>A0A7T8KIS9</accession>
<reference evidence="3" key="1">
    <citation type="submission" date="2021-01" db="EMBL/GenBank/DDBJ databases">
        <title>Caligus Genome Assembly.</title>
        <authorList>
            <person name="Gallardo-Escarate C."/>
        </authorList>
    </citation>
    <scope>NUCLEOTIDE SEQUENCE [LARGE SCALE GENOMIC DNA]</scope>
</reference>